<dbReference type="GO" id="GO:0046872">
    <property type="term" value="F:metal ion binding"/>
    <property type="evidence" value="ECO:0007669"/>
    <property type="project" value="InterPro"/>
</dbReference>
<dbReference type="Proteomes" id="UP000053144">
    <property type="component" value="Chromosome 8"/>
</dbReference>
<gene>
    <name evidence="2" type="ORF">LR48_Vigan08g130600</name>
</gene>
<dbReference type="EMBL" id="CM003378">
    <property type="protein sequence ID" value="KOM50479.1"/>
    <property type="molecule type" value="Genomic_DNA"/>
</dbReference>
<evidence type="ECO:0000313" key="3">
    <source>
        <dbReference type="Proteomes" id="UP000053144"/>
    </source>
</evidence>
<sequence length="239" mass="26605">MAAKGALWLMMLPLVVPVVIATNTNNVYQPCADAKIQRSDGFTFGIAFSSRESFFFNQSLQLSPCDHRLSLSSSNSQLALFRPKVDEISLLTINTSSFFPDSYGGYMVAFAGRKYAARSPLAFVANSTYTVTSFTLVLEFQKGRLQNLYWKRDGCSSCKGKSNFVCLNKQDCAIRTSSCKGRGGAVDCSLGIQLAFSGTDKHLSVLNSWYEVENLRQYSLYGLYSNLRDSLTSQYNKFF</sequence>
<evidence type="ECO:0000256" key="1">
    <source>
        <dbReference type="SAM" id="SignalP"/>
    </source>
</evidence>
<dbReference type="PANTHER" id="PTHR21454">
    <property type="entry name" value="DPH3 HOMOLOG-RELATED"/>
    <property type="match status" value="1"/>
</dbReference>
<evidence type="ECO:0000313" key="2">
    <source>
        <dbReference type="EMBL" id="KOM50479.1"/>
    </source>
</evidence>
<dbReference type="STRING" id="3914.A0A0L9V757"/>
<keyword evidence="1" id="KW-0732">Signal</keyword>
<protein>
    <recommendedName>
        <fullName evidence="4">Expp1 protein</fullName>
    </recommendedName>
</protein>
<dbReference type="InterPro" id="IPR044248">
    <property type="entry name" value="DPH3/4-like"/>
</dbReference>
<proteinExistence type="predicted"/>
<dbReference type="GO" id="GO:0017183">
    <property type="term" value="P:protein histidyl modification to diphthamide"/>
    <property type="evidence" value="ECO:0007669"/>
    <property type="project" value="InterPro"/>
</dbReference>
<reference evidence="3" key="1">
    <citation type="journal article" date="2015" name="Proc. Natl. Acad. Sci. U.S.A.">
        <title>Genome sequencing of adzuki bean (Vigna angularis) provides insight into high starch and low fat accumulation and domestication.</title>
        <authorList>
            <person name="Yang K."/>
            <person name="Tian Z."/>
            <person name="Chen C."/>
            <person name="Luo L."/>
            <person name="Zhao B."/>
            <person name="Wang Z."/>
            <person name="Yu L."/>
            <person name="Li Y."/>
            <person name="Sun Y."/>
            <person name="Li W."/>
            <person name="Chen Y."/>
            <person name="Li Y."/>
            <person name="Zhang Y."/>
            <person name="Ai D."/>
            <person name="Zhao J."/>
            <person name="Shang C."/>
            <person name="Ma Y."/>
            <person name="Wu B."/>
            <person name="Wang M."/>
            <person name="Gao L."/>
            <person name="Sun D."/>
            <person name="Zhang P."/>
            <person name="Guo F."/>
            <person name="Wang W."/>
            <person name="Li Y."/>
            <person name="Wang J."/>
            <person name="Varshney R.K."/>
            <person name="Wang J."/>
            <person name="Ling H.Q."/>
            <person name="Wan P."/>
        </authorList>
    </citation>
    <scope>NUCLEOTIDE SEQUENCE</scope>
    <source>
        <strain evidence="3">cv. Jingnong 6</strain>
    </source>
</reference>
<dbReference type="Gramene" id="KOM50479">
    <property type="protein sequence ID" value="KOM50479"/>
    <property type="gene ID" value="LR48_Vigan08g130600"/>
</dbReference>
<name>A0A0L9V757_PHAAN</name>
<organism evidence="2 3">
    <name type="scientific">Phaseolus angularis</name>
    <name type="common">Azuki bean</name>
    <name type="synonym">Vigna angularis</name>
    <dbReference type="NCBI Taxonomy" id="3914"/>
    <lineage>
        <taxon>Eukaryota</taxon>
        <taxon>Viridiplantae</taxon>
        <taxon>Streptophyta</taxon>
        <taxon>Embryophyta</taxon>
        <taxon>Tracheophyta</taxon>
        <taxon>Spermatophyta</taxon>
        <taxon>Magnoliopsida</taxon>
        <taxon>eudicotyledons</taxon>
        <taxon>Gunneridae</taxon>
        <taxon>Pentapetalae</taxon>
        <taxon>rosids</taxon>
        <taxon>fabids</taxon>
        <taxon>Fabales</taxon>
        <taxon>Fabaceae</taxon>
        <taxon>Papilionoideae</taxon>
        <taxon>50 kb inversion clade</taxon>
        <taxon>NPAAA clade</taxon>
        <taxon>indigoferoid/millettioid clade</taxon>
        <taxon>Phaseoleae</taxon>
        <taxon>Vigna</taxon>
    </lineage>
</organism>
<dbReference type="AlphaFoldDB" id="A0A0L9V757"/>
<feature type="signal peptide" evidence="1">
    <location>
        <begin position="1"/>
        <end position="21"/>
    </location>
</feature>
<dbReference type="GO" id="GO:0005829">
    <property type="term" value="C:cytosol"/>
    <property type="evidence" value="ECO:0007669"/>
    <property type="project" value="TreeGrafter"/>
</dbReference>
<dbReference type="OrthoDB" id="1885051at2759"/>
<dbReference type="KEGG" id="var:108339679"/>
<dbReference type="PANTHER" id="PTHR21454:SF48">
    <property type="entry name" value="EXPP1 PROTEIN"/>
    <property type="match status" value="1"/>
</dbReference>
<feature type="chain" id="PRO_5005596373" description="Expp1 protein" evidence="1">
    <location>
        <begin position="22"/>
        <end position="239"/>
    </location>
</feature>
<accession>A0A0L9V757</accession>
<evidence type="ECO:0008006" key="4">
    <source>
        <dbReference type="Google" id="ProtNLM"/>
    </source>
</evidence>
<dbReference type="OMA" id="GCIAVIH"/>